<dbReference type="Pfam" id="PF03050">
    <property type="entry name" value="DDE_Tnp_IS66"/>
    <property type="match status" value="1"/>
</dbReference>
<feature type="coiled-coil region" evidence="1">
    <location>
        <begin position="17"/>
        <end position="51"/>
    </location>
</feature>
<organism evidence="6 7">
    <name type="scientific">Rhizobium azibense</name>
    <dbReference type="NCBI Taxonomy" id="1136135"/>
    <lineage>
        <taxon>Bacteria</taxon>
        <taxon>Pseudomonadati</taxon>
        <taxon>Pseudomonadota</taxon>
        <taxon>Alphaproteobacteria</taxon>
        <taxon>Hyphomicrobiales</taxon>
        <taxon>Rhizobiaceae</taxon>
        <taxon>Rhizobium/Agrobacterium group</taxon>
        <taxon>Rhizobium</taxon>
    </lineage>
</organism>
<keyword evidence="1" id="KW-0175">Coiled coil</keyword>
<evidence type="ECO:0000259" key="3">
    <source>
        <dbReference type="Pfam" id="PF13005"/>
    </source>
</evidence>
<dbReference type="InterPro" id="IPR024474">
    <property type="entry name" value="Znf_dom_IS66"/>
</dbReference>
<evidence type="ECO:0000259" key="5">
    <source>
        <dbReference type="Pfam" id="PF13817"/>
    </source>
</evidence>
<evidence type="ECO:0000259" key="2">
    <source>
        <dbReference type="Pfam" id="PF03050"/>
    </source>
</evidence>
<dbReference type="NCBIfam" id="NF033517">
    <property type="entry name" value="transpos_IS66"/>
    <property type="match status" value="1"/>
</dbReference>
<gene>
    <name evidence="6" type="ORF">EV129_1431</name>
</gene>
<dbReference type="Proteomes" id="UP000295507">
    <property type="component" value="Unassembled WGS sequence"/>
</dbReference>
<feature type="domain" description="Transposase IS66 C-terminal" evidence="5">
    <location>
        <begin position="479"/>
        <end position="517"/>
    </location>
</feature>
<evidence type="ECO:0000313" key="7">
    <source>
        <dbReference type="Proteomes" id="UP000295507"/>
    </source>
</evidence>
<dbReference type="PANTHER" id="PTHR33678">
    <property type="entry name" value="BLL1576 PROTEIN"/>
    <property type="match status" value="1"/>
</dbReference>
<dbReference type="InterPro" id="IPR039552">
    <property type="entry name" value="IS66_C"/>
</dbReference>
<protein>
    <submittedName>
        <fullName evidence="6">Transposase</fullName>
    </submittedName>
</protein>
<dbReference type="PANTHER" id="PTHR33678:SF1">
    <property type="entry name" value="BLL1576 PROTEIN"/>
    <property type="match status" value="1"/>
</dbReference>
<reference evidence="6 7" key="1">
    <citation type="submission" date="2019-03" db="EMBL/GenBank/DDBJ databases">
        <title>Genomic Encyclopedia of Type Strains, Phase IV (KMG-V): Genome sequencing to study the core and pangenomes of soil and plant-associated prokaryotes.</title>
        <authorList>
            <person name="Whitman W."/>
        </authorList>
    </citation>
    <scope>NUCLEOTIDE SEQUENCE [LARGE SCALE GENOMIC DNA]</scope>
    <source>
        <strain evidence="6 7">IE4868</strain>
    </source>
</reference>
<dbReference type="Pfam" id="PF13007">
    <property type="entry name" value="LZ_Tnp_IS66"/>
    <property type="match status" value="1"/>
</dbReference>
<sequence length="527" mass="58669">MSQASLSEENAALKALLAQTQAALVEHQVALAQSEEARRRLEAIVSDLRRDKFGAKSEKLSPEQFNLPLEDIEIAQGILDAAQERAEAVIKGKRQEPNGPRRNRGHLPAHLPRVEQVIEPESTMCPCGCGQMARIGEDTSERLDRVPAQLRVLVTRRPKYACRRCSGAVVQAHAPERVVPSGLPTEALIAQIIVAKFGDHLPFYRQAEIFKRQGILIDRASLGNWAGRGCFHLQPIGEHMGNHLASADRLFMDETTAPVLDPGRRQTKKGYFWAIASDDRGHGGADPPIVLFKYAPGRSGSFAEEFLTGFRGRLLQCDGYDGYDRLTHIQRPEGPWVLVHCWSHLRRRFVKQMRNTKSPIAETAVRQIAALYAVEATVRGAPPEIRLATRRQQSAPIIEALKPWFEKQLSMISSGSQLAVDIRYALSHWDGLTSFLDDGRLELDTNPVENAIRPVALTRKNALFAGHEVGAENWALLASIVATCKLNDVDPVAYIDETLTAIINGHPKSRIEELMPWQFRKISSQIL</sequence>
<feature type="domain" description="Transposase IS66 central" evidence="2">
    <location>
        <begin position="182"/>
        <end position="472"/>
    </location>
</feature>
<accession>A0A4R3QPB2</accession>
<feature type="domain" description="Transposase IS66 zinc-finger binding" evidence="3">
    <location>
        <begin position="123"/>
        <end position="165"/>
    </location>
</feature>
<dbReference type="RefSeq" id="WP_132554577.1">
    <property type="nucleotide sequence ID" value="NZ_SMBK01000043.1"/>
</dbReference>
<dbReference type="EMBL" id="SMBK01000043">
    <property type="protein sequence ID" value="TCU24010.1"/>
    <property type="molecule type" value="Genomic_DNA"/>
</dbReference>
<proteinExistence type="predicted"/>
<dbReference type="InterPro" id="IPR052344">
    <property type="entry name" value="Transposase-related"/>
</dbReference>
<name>A0A4R3QPB2_9HYPH</name>
<dbReference type="Pfam" id="PF13005">
    <property type="entry name" value="zf-IS66"/>
    <property type="match status" value="1"/>
</dbReference>
<dbReference type="InterPro" id="IPR004291">
    <property type="entry name" value="Transposase_IS66_central"/>
</dbReference>
<dbReference type="AlphaFoldDB" id="A0A4R3QPB2"/>
<evidence type="ECO:0000256" key="1">
    <source>
        <dbReference type="SAM" id="Coils"/>
    </source>
</evidence>
<dbReference type="Pfam" id="PF13817">
    <property type="entry name" value="DDE_Tnp_IS66_C"/>
    <property type="match status" value="1"/>
</dbReference>
<dbReference type="InterPro" id="IPR024463">
    <property type="entry name" value="Transposase_TnpC_homeodom"/>
</dbReference>
<comment type="caution">
    <text evidence="6">The sequence shown here is derived from an EMBL/GenBank/DDBJ whole genome shotgun (WGS) entry which is preliminary data.</text>
</comment>
<feature type="domain" description="Transposase TnpC homeodomain" evidence="4">
    <location>
        <begin position="40"/>
        <end position="115"/>
    </location>
</feature>
<evidence type="ECO:0000313" key="6">
    <source>
        <dbReference type="EMBL" id="TCU24010.1"/>
    </source>
</evidence>
<evidence type="ECO:0000259" key="4">
    <source>
        <dbReference type="Pfam" id="PF13007"/>
    </source>
</evidence>